<dbReference type="PANTHER" id="PTHR15858:SF6">
    <property type="entry name" value="YOS1-LIKE PROTEIN"/>
    <property type="match status" value="1"/>
</dbReference>
<accession>A0A445BSY6</accession>
<dbReference type="InterPro" id="IPR013880">
    <property type="entry name" value="Yos1"/>
</dbReference>
<protein>
    <submittedName>
        <fullName evidence="1">Uncharacterized protein</fullName>
    </submittedName>
</protein>
<dbReference type="Proteomes" id="UP000289738">
    <property type="component" value="Chromosome A08"/>
</dbReference>
<organism evidence="1 2">
    <name type="scientific">Arachis hypogaea</name>
    <name type="common">Peanut</name>
    <dbReference type="NCBI Taxonomy" id="3818"/>
    <lineage>
        <taxon>Eukaryota</taxon>
        <taxon>Viridiplantae</taxon>
        <taxon>Streptophyta</taxon>
        <taxon>Embryophyta</taxon>
        <taxon>Tracheophyta</taxon>
        <taxon>Spermatophyta</taxon>
        <taxon>Magnoliopsida</taxon>
        <taxon>eudicotyledons</taxon>
        <taxon>Gunneridae</taxon>
        <taxon>Pentapetalae</taxon>
        <taxon>rosids</taxon>
        <taxon>fabids</taxon>
        <taxon>Fabales</taxon>
        <taxon>Fabaceae</taxon>
        <taxon>Papilionoideae</taxon>
        <taxon>50 kb inversion clade</taxon>
        <taxon>dalbergioids sensu lato</taxon>
        <taxon>Dalbergieae</taxon>
        <taxon>Pterocarpus clade</taxon>
        <taxon>Arachis</taxon>
    </lineage>
</organism>
<evidence type="ECO:0000313" key="2">
    <source>
        <dbReference type="Proteomes" id="UP000289738"/>
    </source>
</evidence>
<gene>
    <name evidence="1" type="ORF">Ahy_A08g038258</name>
</gene>
<dbReference type="AlphaFoldDB" id="A0A445BSY6"/>
<dbReference type="GO" id="GO:0006888">
    <property type="term" value="P:endoplasmic reticulum to Golgi vesicle-mediated transport"/>
    <property type="evidence" value="ECO:0007669"/>
    <property type="project" value="TreeGrafter"/>
</dbReference>
<proteinExistence type="predicted"/>
<reference evidence="1 2" key="1">
    <citation type="submission" date="2019-01" db="EMBL/GenBank/DDBJ databases">
        <title>Sequencing of cultivated peanut Arachis hypogaea provides insights into genome evolution and oil improvement.</title>
        <authorList>
            <person name="Chen X."/>
        </authorList>
    </citation>
    <scope>NUCLEOTIDE SEQUENCE [LARGE SCALE GENOMIC DNA]</scope>
    <source>
        <strain evidence="2">cv. Fuhuasheng</strain>
        <tissue evidence="1">Leaves</tissue>
    </source>
</reference>
<dbReference type="STRING" id="3818.A0A445BSY6"/>
<comment type="caution">
    <text evidence="1">The sequence shown here is derived from an EMBL/GenBank/DDBJ whole genome shotgun (WGS) entry which is preliminary data.</text>
</comment>
<name>A0A445BSY6_ARAHY</name>
<dbReference type="EMBL" id="SDMP01000008">
    <property type="protein sequence ID" value="RYR41820.1"/>
    <property type="molecule type" value="Genomic_DNA"/>
</dbReference>
<evidence type="ECO:0000313" key="1">
    <source>
        <dbReference type="EMBL" id="RYR41820.1"/>
    </source>
</evidence>
<dbReference type="PANTHER" id="PTHR15858">
    <property type="entry name" value="IMMEDIATE EARLY RESPONSE 3-INTERACTING PROTEIN 1"/>
    <property type="match status" value="1"/>
</dbReference>
<keyword evidence="2" id="KW-1185">Reference proteome</keyword>
<dbReference type="GO" id="GO:0005789">
    <property type="term" value="C:endoplasmic reticulum membrane"/>
    <property type="evidence" value="ECO:0007669"/>
    <property type="project" value="TreeGrafter"/>
</dbReference>
<dbReference type="Pfam" id="PF08571">
    <property type="entry name" value="Yos1"/>
    <property type="match status" value="1"/>
</dbReference>
<sequence>MELTLTYTLVSRAPFTLHTSEELLPLSVHALSVHALLPSTSFFHRCRRRSRRTISSLTSATTIRWLSSSTGSGITTLILQGRSLPLVVVEVVASSLFSPLWAHSPPSCTVSSPSNFADGDSTPPLLLRRPGWQLPPQLGPSRFLQMCQMEIQVFFSCVFWNERLLESLMIVDLAVVTVLRSYNETAFLVWEGHEFQYQDELAKLVVSLECFFRFDVPAQTSRDTKETLLKVTRILSAVRKLPLARTESATGSASDLDSMPLESDVCGTLPLQLNDEKDRELDSTEESAELECLAKPILEDIASLVQKGSQVSFYILLPFIFKKGPIYMQAEAEIHKGHQVLQSKHEGSGRLRSIIEFFGSRMDFTVSDSIVFNENNLIAEDISNLEDAFKQLLSFFILRLLLHHQSAVDADQLEGSVTSLSNLDDSDSSKYLVRKKVQESLENLKEEAVVPKRKMGLWTLLEGFLLLANALAILNEDRFLAPRGWGLSDFSSGRTKSFKDQLIAIKKRMEKDIDEVRKIAHGVKTKIEAINKDVMRQR</sequence>
<dbReference type="GO" id="GO:0030134">
    <property type="term" value="C:COPII-coated ER to Golgi transport vesicle"/>
    <property type="evidence" value="ECO:0007669"/>
    <property type="project" value="TreeGrafter"/>
</dbReference>
<dbReference type="GO" id="GO:0000139">
    <property type="term" value="C:Golgi membrane"/>
    <property type="evidence" value="ECO:0007669"/>
    <property type="project" value="TreeGrafter"/>
</dbReference>